<dbReference type="InterPro" id="IPR038084">
    <property type="entry name" value="PduO/GlcC-like_sf"/>
</dbReference>
<evidence type="ECO:0000313" key="2">
    <source>
        <dbReference type="Proteomes" id="UP000283709"/>
    </source>
</evidence>
<dbReference type="AlphaFoldDB" id="A0A3R7IQ28"/>
<protein>
    <recommendedName>
        <fullName evidence="3">Heme-binding protein</fullName>
    </recommendedName>
</protein>
<proteinExistence type="predicted"/>
<name>A0A3R7IQ28_9BURK</name>
<dbReference type="EMBL" id="MCAS01000003">
    <property type="protein sequence ID" value="RKF49894.1"/>
    <property type="molecule type" value="Genomic_DNA"/>
</dbReference>
<evidence type="ECO:0000313" key="1">
    <source>
        <dbReference type="EMBL" id="RKF49894.1"/>
    </source>
</evidence>
<evidence type="ECO:0008006" key="3">
    <source>
        <dbReference type="Google" id="ProtNLM"/>
    </source>
</evidence>
<comment type="caution">
    <text evidence="1">The sequence shown here is derived from an EMBL/GenBank/DDBJ whole genome shotgun (WGS) entry which is preliminary data.</text>
</comment>
<dbReference type="Gene3D" id="3.30.450.150">
    <property type="entry name" value="Haem-degrading domain"/>
    <property type="match status" value="1"/>
</dbReference>
<dbReference type="InterPro" id="IPR052517">
    <property type="entry name" value="GlcG_carb_metab_protein"/>
</dbReference>
<dbReference type="InterPro" id="IPR005624">
    <property type="entry name" value="PduO/GlcC-like"/>
</dbReference>
<gene>
    <name evidence="1" type="ORF">BCY88_17125</name>
</gene>
<dbReference type="SUPFAM" id="SSF143744">
    <property type="entry name" value="GlcG-like"/>
    <property type="match status" value="1"/>
</dbReference>
<dbReference type="RefSeq" id="WP_120343189.1">
    <property type="nucleotide sequence ID" value="NZ_MCAS01000003.1"/>
</dbReference>
<dbReference type="PANTHER" id="PTHR34309:SF10">
    <property type="entry name" value="SLR1406 PROTEIN"/>
    <property type="match status" value="1"/>
</dbReference>
<dbReference type="Proteomes" id="UP000283709">
    <property type="component" value="Unassembled WGS sequence"/>
</dbReference>
<dbReference type="Pfam" id="PF03928">
    <property type="entry name" value="HbpS-like"/>
    <property type="match status" value="1"/>
</dbReference>
<organism evidence="1 2">
    <name type="scientific">Paraburkholderia fungorum</name>
    <dbReference type="NCBI Taxonomy" id="134537"/>
    <lineage>
        <taxon>Bacteria</taxon>
        <taxon>Pseudomonadati</taxon>
        <taxon>Pseudomonadota</taxon>
        <taxon>Betaproteobacteria</taxon>
        <taxon>Burkholderiales</taxon>
        <taxon>Burkholderiaceae</taxon>
        <taxon>Paraburkholderia</taxon>
    </lineage>
</organism>
<dbReference type="OrthoDB" id="3732157at2"/>
<dbReference type="PANTHER" id="PTHR34309">
    <property type="entry name" value="SLR1406 PROTEIN"/>
    <property type="match status" value="1"/>
</dbReference>
<sequence>MTDTNHAEAQQVLTRSTISYAQASKVIEATIAFAQTRNLQLSIVVLDTGGHVVSSARMDGAGFVTIEVARGKAFAVVATGGTPGDVLAKRYEENPMVWGNVASLGYGAPLLPARGSLPIFLNGSLIGAIAASGAPSELDEQAVRAGIAAIGAKDALQ</sequence>
<accession>A0A3R7IQ28</accession>
<reference evidence="1 2" key="1">
    <citation type="submission" date="2016-07" db="EMBL/GenBank/DDBJ databases">
        <title>Genome analysis of Burkholderia fungorum ES3-20.</title>
        <authorList>
            <person name="Xu D."/>
            <person name="Yao R."/>
            <person name="Zheng S."/>
        </authorList>
    </citation>
    <scope>NUCLEOTIDE SEQUENCE [LARGE SCALE GENOMIC DNA]</scope>
    <source>
        <strain evidence="1 2">ES3-20</strain>
    </source>
</reference>